<evidence type="ECO:0000313" key="11">
    <source>
        <dbReference type="Proteomes" id="UP000241238"/>
    </source>
</evidence>
<dbReference type="InterPro" id="IPR027417">
    <property type="entry name" value="P-loop_NTPase"/>
</dbReference>
<dbReference type="InterPro" id="IPR017871">
    <property type="entry name" value="ABC_transporter-like_CS"/>
</dbReference>
<keyword evidence="6 10" id="KW-0067">ATP-binding</keyword>
<evidence type="ECO:0000256" key="1">
    <source>
        <dbReference type="ARBA" id="ARBA00022448"/>
    </source>
</evidence>
<protein>
    <submittedName>
        <fullName evidence="10">Ribose ABC transporter ATP-binding protein RbsA</fullName>
    </submittedName>
</protein>
<evidence type="ECO:0000256" key="6">
    <source>
        <dbReference type="ARBA" id="ARBA00022840"/>
    </source>
</evidence>
<keyword evidence="5" id="KW-0547">Nucleotide-binding</keyword>
<dbReference type="InterPro" id="IPR003593">
    <property type="entry name" value="AAA+_ATPase"/>
</dbReference>
<evidence type="ECO:0000256" key="4">
    <source>
        <dbReference type="ARBA" id="ARBA00022737"/>
    </source>
</evidence>
<reference evidence="11" key="1">
    <citation type="journal article" date="2018" name="MSphere">
        <title>Fusobacterium Genomics Using MinION and Illumina Sequencing Enables Genome Completion and Correction.</title>
        <authorList>
            <person name="Todd S.M."/>
            <person name="Settlage R.E."/>
            <person name="Lahmers K.K."/>
            <person name="Slade D.J."/>
        </authorList>
    </citation>
    <scope>NUCLEOTIDE SEQUENCE [LARGE SCALE GENOMIC DNA]</scope>
    <source>
        <strain evidence="11">ATCC 27725</strain>
    </source>
</reference>
<keyword evidence="11" id="KW-1185">Reference proteome</keyword>
<dbReference type="Proteomes" id="UP000241238">
    <property type="component" value="Chromosome"/>
</dbReference>
<dbReference type="SUPFAM" id="SSF52540">
    <property type="entry name" value="P-loop containing nucleoside triphosphate hydrolases"/>
    <property type="match status" value="2"/>
</dbReference>
<dbReference type="PROSITE" id="PS00211">
    <property type="entry name" value="ABC_TRANSPORTER_1"/>
    <property type="match status" value="1"/>
</dbReference>
<evidence type="ECO:0000256" key="2">
    <source>
        <dbReference type="ARBA" id="ARBA00022475"/>
    </source>
</evidence>
<keyword evidence="2" id="KW-1003">Cell membrane</keyword>
<feature type="domain" description="ABC transporter" evidence="9">
    <location>
        <begin position="254"/>
        <end position="496"/>
    </location>
</feature>
<dbReference type="Gene3D" id="3.40.50.300">
    <property type="entry name" value="P-loop containing nucleotide triphosphate hydrolases"/>
    <property type="match status" value="2"/>
</dbReference>
<dbReference type="InterPro" id="IPR050107">
    <property type="entry name" value="ABC_carbohydrate_import_ATPase"/>
</dbReference>
<keyword evidence="1" id="KW-0813">Transport</keyword>
<dbReference type="NCBIfam" id="NF008030">
    <property type="entry name" value="PRK10762.1"/>
    <property type="match status" value="1"/>
</dbReference>
<name>A0ABN5JI44_FUSVA</name>
<organism evidence="10 11">
    <name type="scientific">Fusobacterium varium ATCC 27725</name>
    <dbReference type="NCBI Taxonomy" id="469618"/>
    <lineage>
        <taxon>Bacteria</taxon>
        <taxon>Fusobacteriati</taxon>
        <taxon>Fusobacteriota</taxon>
        <taxon>Fusobacteriia</taxon>
        <taxon>Fusobacteriales</taxon>
        <taxon>Fusobacteriaceae</taxon>
        <taxon>Fusobacterium</taxon>
    </lineage>
</organism>
<accession>A0ABN5JI44</accession>
<dbReference type="GeneID" id="77468610"/>
<sequence length="503" mass="56174">MEKEIVLKMTEIVKTFPGVKALNGAQLNIYRGRVMALLGENGAGKSTLIKIMTGIYQMDSGNIYLGNEKVNFRNVTDSQGRGIAVIHQELNLIPELSITENIFLGREITNSFGKIDSKLMDREARFLLDKLNVTESEKTLVKNLTIGKMQMVEIAKALSQNAKIIVMDEPTDALTDSETESLFEVIRELTKEKKSIVYISHRLKEIPEICDDITIMRDGKFICEKEVKDIDEEFIIKNMVGRTLDEQFPRVNVKKGKEILKVKNLKNDYIDDISFTLHESEILGISGLMGAGRTELVRTIYGHLKKQSGVVLLNGSRKNIKSAKEGIANGIAYVSEDRKGDGLVLGLSVKENMTISSLGFFSTFFKINKKVEKDSVEEYVEKFSIKTPTIDQKIKNLSGGNQQKVAIAKALLTNPKILILDEPTRGVDVGAKKEIYDFINELKKKGLSIIIVSSEMPEILGLSDRILVIHNHKITGEFTGEEATQEKIMRCAVGGNNVKKTLE</sequence>
<dbReference type="CDD" id="cd03215">
    <property type="entry name" value="ABC_Carb_Monos_II"/>
    <property type="match status" value="1"/>
</dbReference>
<proteinExistence type="predicted"/>
<dbReference type="CDD" id="cd03216">
    <property type="entry name" value="ABC_Carb_Monos_I"/>
    <property type="match status" value="1"/>
</dbReference>
<keyword evidence="7" id="KW-1278">Translocase</keyword>
<evidence type="ECO:0000259" key="9">
    <source>
        <dbReference type="PROSITE" id="PS50893"/>
    </source>
</evidence>
<dbReference type="PANTHER" id="PTHR43790">
    <property type="entry name" value="CARBOHYDRATE TRANSPORT ATP-BINDING PROTEIN MG119-RELATED"/>
    <property type="match status" value="1"/>
</dbReference>
<gene>
    <name evidence="10" type="ORF">C4N18_11455</name>
</gene>
<dbReference type="EMBL" id="CP028103">
    <property type="protein sequence ID" value="AVQ31800.1"/>
    <property type="molecule type" value="Genomic_DNA"/>
</dbReference>
<dbReference type="SMART" id="SM00382">
    <property type="entry name" value="AAA"/>
    <property type="match status" value="2"/>
</dbReference>
<dbReference type="PANTHER" id="PTHR43790:SF3">
    <property type="entry name" value="D-ALLOSE IMPORT ATP-BINDING PROTEIN ALSA-RELATED"/>
    <property type="match status" value="1"/>
</dbReference>
<keyword evidence="8" id="KW-0472">Membrane</keyword>
<keyword evidence="3" id="KW-0762">Sugar transport</keyword>
<dbReference type="GO" id="GO:0005524">
    <property type="term" value="F:ATP binding"/>
    <property type="evidence" value="ECO:0007669"/>
    <property type="project" value="UniProtKB-KW"/>
</dbReference>
<evidence type="ECO:0000256" key="8">
    <source>
        <dbReference type="ARBA" id="ARBA00023136"/>
    </source>
</evidence>
<evidence type="ECO:0000313" key="10">
    <source>
        <dbReference type="EMBL" id="AVQ31800.1"/>
    </source>
</evidence>
<dbReference type="InterPro" id="IPR003439">
    <property type="entry name" value="ABC_transporter-like_ATP-bd"/>
</dbReference>
<evidence type="ECO:0000256" key="7">
    <source>
        <dbReference type="ARBA" id="ARBA00022967"/>
    </source>
</evidence>
<dbReference type="Pfam" id="PF00005">
    <property type="entry name" value="ABC_tran"/>
    <property type="match status" value="2"/>
</dbReference>
<dbReference type="RefSeq" id="WP_005948153.1">
    <property type="nucleotide sequence ID" value="NZ_CP028103.1"/>
</dbReference>
<evidence type="ECO:0000256" key="3">
    <source>
        <dbReference type="ARBA" id="ARBA00022597"/>
    </source>
</evidence>
<keyword evidence="4" id="KW-0677">Repeat</keyword>
<feature type="domain" description="ABC transporter" evidence="9">
    <location>
        <begin position="7"/>
        <end position="243"/>
    </location>
</feature>
<evidence type="ECO:0000256" key="5">
    <source>
        <dbReference type="ARBA" id="ARBA00022741"/>
    </source>
</evidence>
<dbReference type="PROSITE" id="PS50893">
    <property type="entry name" value="ABC_TRANSPORTER_2"/>
    <property type="match status" value="2"/>
</dbReference>